<dbReference type="EMBL" id="LT906555">
    <property type="protein sequence ID" value="SNW62484.1"/>
    <property type="molecule type" value="Genomic_DNA"/>
</dbReference>
<evidence type="ECO:0000256" key="1">
    <source>
        <dbReference type="ARBA" id="ARBA00001974"/>
    </source>
</evidence>
<dbReference type="Proteomes" id="UP000236316">
    <property type="component" value="Segment"/>
</dbReference>
<evidence type="ECO:0000256" key="2">
    <source>
        <dbReference type="ARBA" id="ARBA00010790"/>
    </source>
</evidence>
<dbReference type="InterPro" id="IPR000172">
    <property type="entry name" value="GMC_OxRdtase_N"/>
</dbReference>
<accession>A0A2I2L4M9</accession>
<comment type="similarity">
    <text evidence="2">Belongs to the GMC oxidoreductase family.</text>
</comment>
<evidence type="ECO:0000256" key="4">
    <source>
        <dbReference type="ARBA" id="ARBA00022827"/>
    </source>
</evidence>
<evidence type="ECO:0000313" key="8">
    <source>
        <dbReference type="Proteomes" id="UP000236316"/>
    </source>
</evidence>
<dbReference type="GO" id="GO:0016614">
    <property type="term" value="F:oxidoreductase activity, acting on CH-OH group of donors"/>
    <property type="evidence" value="ECO:0007669"/>
    <property type="project" value="InterPro"/>
</dbReference>
<protein>
    <submittedName>
        <fullName evidence="7">Glucose-methanol-choline oxidoreductase</fullName>
    </submittedName>
</protein>
<dbReference type="InterPro" id="IPR007867">
    <property type="entry name" value="GMC_OxRtase_C"/>
</dbReference>
<dbReference type="Pfam" id="PF00732">
    <property type="entry name" value="GMC_oxred_N"/>
    <property type="match status" value="1"/>
</dbReference>
<dbReference type="PANTHER" id="PTHR11552">
    <property type="entry name" value="GLUCOSE-METHANOL-CHOLINE GMC OXIDOREDUCTASE"/>
    <property type="match status" value="1"/>
</dbReference>
<reference evidence="7" key="1">
    <citation type="submission" date="2017-08" db="EMBL/GenBank/DDBJ databases">
        <authorList>
            <consortium name="Urmite Genomes"/>
        </authorList>
    </citation>
    <scope>NUCLEOTIDE SEQUENCE [LARGE SCALE GENOMIC DNA]</scope>
    <source>
        <strain evidence="7">IHUMI-LCC2</strain>
    </source>
</reference>
<dbReference type="InterPro" id="IPR036188">
    <property type="entry name" value="FAD/NAD-bd_sf"/>
</dbReference>
<evidence type="ECO:0000256" key="3">
    <source>
        <dbReference type="ARBA" id="ARBA00022630"/>
    </source>
</evidence>
<dbReference type="InterPro" id="IPR012132">
    <property type="entry name" value="GMC_OxRdtase"/>
</dbReference>
<evidence type="ECO:0000259" key="6">
    <source>
        <dbReference type="Pfam" id="PF05199"/>
    </source>
</evidence>
<dbReference type="RefSeq" id="YP_009448786.1">
    <property type="nucleotide sequence ID" value="NC_036594.1"/>
</dbReference>
<dbReference type="SUPFAM" id="SSF54373">
    <property type="entry name" value="FAD-linked reductases, C-terminal domain"/>
    <property type="match status" value="1"/>
</dbReference>
<dbReference type="KEGG" id="vg:35382383"/>
<gene>
    <name evidence="7" type="ORF">ORPV_580</name>
</gene>
<dbReference type="OrthoDB" id="29921at10239"/>
<dbReference type="PANTHER" id="PTHR11552:SF147">
    <property type="entry name" value="CHOLINE DEHYDROGENASE, MITOCHONDRIAL"/>
    <property type="match status" value="1"/>
</dbReference>
<dbReference type="GO" id="GO:0050660">
    <property type="term" value="F:flavin adenine dinucleotide binding"/>
    <property type="evidence" value="ECO:0007669"/>
    <property type="project" value="InterPro"/>
</dbReference>
<proteinExistence type="inferred from homology"/>
<dbReference type="Pfam" id="PF05199">
    <property type="entry name" value="GMC_oxred_C"/>
    <property type="match status" value="1"/>
</dbReference>
<evidence type="ECO:0000259" key="5">
    <source>
        <dbReference type="Pfam" id="PF00732"/>
    </source>
</evidence>
<keyword evidence="4" id="KW-0274">FAD</keyword>
<feature type="domain" description="Glucose-methanol-choline oxidoreductase C-terminal" evidence="6">
    <location>
        <begin position="403"/>
        <end position="530"/>
    </location>
</feature>
<keyword evidence="8" id="KW-1185">Reference proteome</keyword>
<dbReference type="Gene3D" id="3.50.50.60">
    <property type="entry name" value="FAD/NAD(P)-binding domain"/>
    <property type="match status" value="1"/>
</dbReference>
<dbReference type="SUPFAM" id="SSF51905">
    <property type="entry name" value="FAD/NAD(P)-binding domain"/>
    <property type="match status" value="1"/>
</dbReference>
<comment type="cofactor">
    <cofactor evidence="1">
        <name>FAD</name>
        <dbReference type="ChEBI" id="CHEBI:57692"/>
    </cofactor>
</comment>
<organism evidence="7">
    <name type="scientific">Orpheovirus IHUMI-LCC2</name>
    <dbReference type="NCBI Taxonomy" id="2023057"/>
    <lineage>
        <taxon>Viruses</taxon>
        <taxon>Varidnaviria</taxon>
        <taxon>Bamfordvirae</taxon>
        <taxon>Nucleocytoviricota</taxon>
        <taxon>Megaviricetes</taxon>
        <taxon>Pimascovirales</taxon>
        <taxon>Ocovirineae</taxon>
        <taxon>Orpheoviridae</taxon>
        <taxon>Alphaorpheovirus</taxon>
        <taxon>Alphaorpheovirus massiliense</taxon>
    </lineage>
</organism>
<keyword evidence="3" id="KW-0285">Flavoprotein</keyword>
<feature type="domain" description="Glucose-methanol-choline oxidoreductase N-terminal" evidence="5">
    <location>
        <begin position="122"/>
        <end position="334"/>
    </location>
</feature>
<name>A0A2I2L4M9_9VIRU</name>
<dbReference type="PIRSF" id="PIRSF000137">
    <property type="entry name" value="Alcohol_oxidase"/>
    <property type="match status" value="1"/>
</dbReference>
<dbReference type="GeneID" id="35382383"/>
<dbReference type="Gene3D" id="3.30.410.40">
    <property type="match status" value="1"/>
</dbReference>
<evidence type="ECO:0000313" key="7">
    <source>
        <dbReference type="EMBL" id="SNW62484.1"/>
    </source>
</evidence>
<sequence>MMKWLFVALSLLLITGANSNLLNLLRSYDHDYYHSCDYLVIGSGGGSVTAGKLAEGLRNKKICLVERGSDYLESPLRSKVELVDNLVELSRERYFAEGIKSVLQPTLINSTTYGPREFEDVVGNGTGGGGSVNSMGYRRPQRWVFDEINKPGWSYSEVLPSLLEIESRVPIMQMTQNYSNIQELMALAFSKSGYPYQPAPLDNIVGHWQSYWTSKFLPNGTLVRTSAYISYVTPNVINAPRGNTLVVFPEIKIHRLIVLPGLLKHNVIGAIGKDQSSGKLVIFGVSKRVIVAAGVYRTPQLLMLSGIGPRQALLSNGIYPLKDLPVGQNFWYHTNLQTIHLPNPQFIEGFDQTTNRKNNMFGSGPIGKAKDEWIIGLSTIFIREFFPNSPIGFSEIITTNVSSRGVITINSTNANDNPVIDHRVFTHPADIDAVKRTFREFRRVMSQQEGQTAYVMELAPGAAVPTDDDFLVEMYIRSAAGIAHIGGGCHIGSVVDPKLKVLGTKNLHICDMSVYPSPVGVNAYSTAMLAGHQCAKFILEEDA</sequence>